<organism evidence="1 2">
    <name type="scientific">Shewanella benthica</name>
    <dbReference type="NCBI Taxonomy" id="43661"/>
    <lineage>
        <taxon>Bacteria</taxon>
        <taxon>Pseudomonadati</taxon>
        <taxon>Pseudomonadota</taxon>
        <taxon>Gammaproteobacteria</taxon>
        <taxon>Alteromonadales</taxon>
        <taxon>Shewanellaceae</taxon>
        <taxon>Shewanella</taxon>
    </lineage>
</organism>
<reference evidence="2" key="1">
    <citation type="submission" date="2018-06" db="EMBL/GenBank/DDBJ databases">
        <authorList>
            <person name="Cea G.-C."/>
            <person name="William W."/>
        </authorList>
    </citation>
    <scope>NUCLEOTIDE SEQUENCE [LARGE SCALE GENOMIC DNA]</scope>
    <source>
        <strain evidence="2">DB21MT-2</strain>
    </source>
</reference>
<sequence>MIKRRLWIYSLPAKAGPTKSQFPFKLVLATKSSDKDQTPRFALNTSFCELETFLLEAKKNEKVYITSSNGRYYADFTRLSKLYR</sequence>
<evidence type="ECO:0000313" key="1">
    <source>
        <dbReference type="EMBL" id="SQH75341.1"/>
    </source>
</evidence>
<dbReference type="KEGG" id="sbk:SHEWBE_1375"/>
<dbReference type="Proteomes" id="UP000250123">
    <property type="component" value="Chromosome SHEWBE"/>
</dbReference>
<name>A0A330LZM7_9GAMM</name>
<accession>A0A330LZM7</accession>
<protein>
    <submittedName>
        <fullName evidence="1">Uncharacterized protein</fullName>
    </submittedName>
</protein>
<dbReference type="AlphaFoldDB" id="A0A330LZM7"/>
<proteinExistence type="predicted"/>
<gene>
    <name evidence="1" type="ORF">SHEWBE_1375</name>
</gene>
<evidence type="ECO:0000313" key="2">
    <source>
        <dbReference type="Proteomes" id="UP000250123"/>
    </source>
</evidence>
<dbReference type="EMBL" id="LS483452">
    <property type="protein sequence ID" value="SQH75341.1"/>
    <property type="molecule type" value="Genomic_DNA"/>
</dbReference>